<evidence type="ECO:0000256" key="6">
    <source>
        <dbReference type="SAM" id="Coils"/>
    </source>
</evidence>
<evidence type="ECO:0000256" key="3">
    <source>
        <dbReference type="ARBA" id="ARBA00007161"/>
    </source>
</evidence>
<keyword evidence="8" id="KW-0812">Transmembrane</keyword>
<dbReference type="Proteomes" id="UP000198575">
    <property type="component" value="Unassembled WGS sequence"/>
</dbReference>
<keyword evidence="6" id="KW-0175">Coiled coil</keyword>
<proteinExistence type="inferred from homology"/>
<dbReference type="SUPFAM" id="SSF117892">
    <property type="entry name" value="Band 7/SPFH domain"/>
    <property type="match status" value="1"/>
</dbReference>
<keyword evidence="4" id="KW-1003">Cell membrane</keyword>
<dbReference type="GO" id="GO:0005886">
    <property type="term" value="C:plasma membrane"/>
    <property type="evidence" value="ECO:0007669"/>
    <property type="project" value="UniProtKB-SubCell"/>
</dbReference>
<dbReference type="EMBL" id="FOVF01000019">
    <property type="protein sequence ID" value="SFN40420.1"/>
    <property type="molecule type" value="Genomic_DNA"/>
</dbReference>
<keyword evidence="8" id="KW-1133">Transmembrane helix</keyword>
<comment type="similarity">
    <text evidence="3">Belongs to the band 7/mec-2 family. Flotillin subfamily.</text>
</comment>
<dbReference type="Gene3D" id="3.30.479.30">
    <property type="entry name" value="Band 7 domain"/>
    <property type="match status" value="1"/>
</dbReference>
<evidence type="ECO:0000256" key="5">
    <source>
        <dbReference type="ARBA" id="ARBA00023136"/>
    </source>
</evidence>
<evidence type="ECO:0000256" key="4">
    <source>
        <dbReference type="ARBA" id="ARBA00022475"/>
    </source>
</evidence>
<name>A0A1I4YS27_9GAMM</name>
<dbReference type="InterPro" id="IPR027705">
    <property type="entry name" value="Flotillin_fam"/>
</dbReference>
<sequence>MDLNFPYMSILLPAGVILVALFALGMVFARLYRRSSKEIAFVRTGLGGEKVVRDGGVLVLPVLHETIPVNMNTLKLEVLRAREAALITRDRMRVDVQAEFYVRVKPDAQAISTAAQTLGRRTMDPAALKELVEGKFVDALRAVAAGMSMEELHENRSDFAQKVQVAVSEDLHKNGLELESVSLTGLDQTAADFFNPQNAFDAQGLTKLTQEIELRRKERNDIERDTKIQVELKNLQTERQSLEIARDQEYARLSQDQEIKVRAAEAASMIAQQEADRHREAEQAKISSDRAIAESEIDKRRSIEQREIERERIIRIAQQEREIAISQKSQEESAAKAEADRALAKAVEAEEEVKKVRETAVAERAKAVKLVQAREHAEQDAIGITVAAEAEKKASDDRAEAQRVSATGEADAVRIRAQADEERYRVEAEGKRSINEARNALSEEQIRLEIKLELLRQLPSIIEQAVKPMERIEGIKIVDVRGMNGGGGSGGDGNGSGDGNLARSVVDHALRYRAQRPLIDSLLKEVGLNDLSDLSGLAAEQKPEPEAPKDAHGPTKAQKPADQS</sequence>
<comment type="subcellular location">
    <subcellularLocation>
        <location evidence="2">Cell membrane</location>
    </subcellularLocation>
    <subcellularLocation>
        <location evidence="1">Membrane</location>
        <topology evidence="1">Single-pass membrane protein</topology>
    </subcellularLocation>
</comment>
<keyword evidence="5 8" id="KW-0472">Membrane</keyword>
<evidence type="ECO:0000256" key="2">
    <source>
        <dbReference type="ARBA" id="ARBA00004236"/>
    </source>
</evidence>
<evidence type="ECO:0000256" key="1">
    <source>
        <dbReference type="ARBA" id="ARBA00004167"/>
    </source>
</evidence>
<accession>A0A1I4YS27</accession>
<dbReference type="InterPro" id="IPR001107">
    <property type="entry name" value="Band_7"/>
</dbReference>
<reference evidence="10 11" key="1">
    <citation type="submission" date="2016-10" db="EMBL/GenBank/DDBJ databases">
        <authorList>
            <person name="de Groot N.N."/>
        </authorList>
    </citation>
    <scope>NUCLEOTIDE SEQUENCE [LARGE SCALE GENOMIC DNA]</scope>
    <source>
        <strain evidence="10 11">CGMCC 1.7659</strain>
    </source>
</reference>
<feature type="domain" description="Band 7" evidence="9">
    <location>
        <begin position="29"/>
        <end position="198"/>
    </location>
</feature>
<dbReference type="InterPro" id="IPR031905">
    <property type="entry name" value="Flotillin_C"/>
</dbReference>
<dbReference type="PANTHER" id="PTHR13806:SF31">
    <property type="entry name" value="FLOTILLIN-LIKE PROTEIN 1-RELATED"/>
    <property type="match status" value="1"/>
</dbReference>
<evidence type="ECO:0000256" key="8">
    <source>
        <dbReference type="SAM" id="Phobius"/>
    </source>
</evidence>
<dbReference type="CDD" id="cd03399">
    <property type="entry name" value="SPFH_flotillin"/>
    <property type="match status" value="1"/>
</dbReference>
<dbReference type="InterPro" id="IPR036013">
    <property type="entry name" value="Band_7/SPFH_dom_sf"/>
</dbReference>
<organism evidence="10 11">
    <name type="scientific">Dokdonella immobilis</name>
    <dbReference type="NCBI Taxonomy" id="578942"/>
    <lineage>
        <taxon>Bacteria</taxon>
        <taxon>Pseudomonadati</taxon>
        <taxon>Pseudomonadota</taxon>
        <taxon>Gammaproteobacteria</taxon>
        <taxon>Lysobacterales</taxon>
        <taxon>Rhodanobacteraceae</taxon>
        <taxon>Dokdonella</taxon>
    </lineage>
</organism>
<protein>
    <submittedName>
        <fullName evidence="10">Uncharacterized membrane protein YqiK, contains Band7/PHB/SPFH domain</fullName>
    </submittedName>
</protein>
<dbReference type="SMART" id="SM00244">
    <property type="entry name" value="PHB"/>
    <property type="match status" value="1"/>
</dbReference>
<feature type="transmembrane region" description="Helical" evidence="8">
    <location>
        <begin position="6"/>
        <end position="29"/>
    </location>
</feature>
<gene>
    <name evidence="10" type="ORF">SAMN05216289_11940</name>
</gene>
<dbReference type="PANTHER" id="PTHR13806">
    <property type="entry name" value="FLOTILLIN-RELATED"/>
    <property type="match status" value="1"/>
</dbReference>
<dbReference type="AlphaFoldDB" id="A0A1I4YS27"/>
<evidence type="ECO:0000313" key="11">
    <source>
        <dbReference type="Proteomes" id="UP000198575"/>
    </source>
</evidence>
<evidence type="ECO:0000259" key="9">
    <source>
        <dbReference type="SMART" id="SM00244"/>
    </source>
</evidence>
<feature type="coiled-coil region" evidence="6">
    <location>
        <begin position="332"/>
        <end position="366"/>
    </location>
</feature>
<evidence type="ECO:0000313" key="10">
    <source>
        <dbReference type="EMBL" id="SFN40420.1"/>
    </source>
</evidence>
<dbReference type="Pfam" id="PF15975">
    <property type="entry name" value="Flot"/>
    <property type="match status" value="1"/>
</dbReference>
<feature type="region of interest" description="Disordered" evidence="7">
    <location>
        <begin position="534"/>
        <end position="564"/>
    </location>
</feature>
<dbReference type="STRING" id="578942.SAMN05216289_11940"/>
<feature type="compositionally biased region" description="Basic and acidic residues" evidence="7">
    <location>
        <begin position="541"/>
        <end position="553"/>
    </location>
</feature>
<dbReference type="Pfam" id="PF01145">
    <property type="entry name" value="Band_7"/>
    <property type="match status" value="1"/>
</dbReference>
<keyword evidence="11" id="KW-1185">Reference proteome</keyword>
<dbReference type="RefSeq" id="WP_217647867.1">
    <property type="nucleotide sequence ID" value="NZ_FOVF01000019.1"/>
</dbReference>
<evidence type="ECO:0000256" key="7">
    <source>
        <dbReference type="SAM" id="MobiDB-lite"/>
    </source>
</evidence>
<feature type="coiled-coil region" evidence="6">
    <location>
        <begin position="205"/>
        <end position="252"/>
    </location>
</feature>